<keyword evidence="3" id="KW-1185">Reference proteome</keyword>
<gene>
    <name evidence="2" type="ORF">OSB1V03_LOCUS3976</name>
</gene>
<sequence length="126" mass="14892">MLISIAKGRAEYLVRTDVFEHPSYEFKFGENLHYIMLLIRNYSCHKVVKPWYDEIKDYNYANWRQSTGKIGHFTQVVWKASDKVGCAQVYSQNSKRLYTVCNYSPAGNYINRYNDNVLLPLNRTHN</sequence>
<dbReference type="SUPFAM" id="SSF55797">
    <property type="entry name" value="PR-1-like"/>
    <property type="match status" value="1"/>
</dbReference>
<dbReference type="EMBL" id="OC856279">
    <property type="protein sequence ID" value="CAD7623521.1"/>
    <property type="molecule type" value="Genomic_DNA"/>
</dbReference>
<accession>A0A7R9PWM8</accession>
<reference evidence="2" key="1">
    <citation type="submission" date="2020-11" db="EMBL/GenBank/DDBJ databases">
        <authorList>
            <person name="Tran Van P."/>
        </authorList>
    </citation>
    <scope>NUCLEOTIDE SEQUENCE</scope>
</reference>
<proteinExistence type="predicted"/>
<protein>
    <recommendedName>
        <fullName evidence="1">SCP domain-containing protein</fullName>
    </recommendedName>
</protein>
<dbReference type="InterPro" id="IPR035940">
    <property type="entry name" value="CAP_sf"/>
</dbReference>
<organism evidence="2">
    <name type="scientific">Medioppia subpectinata</name>
    <dbReference type="NCBI Taxonomy" id="1979941"/>
    <lineage>
        <taxon>Eukaryota</taxon>
        <taxon>Metazoa</taxon>
        <taxon>Ecdysozoa</taxon>
        <taxon>Arthropoda</taxon>
        <taxon>Chelicerata</taxon>
        <taxon>Arachnida</taxon>
        <taxon>Acari</taxon>
        <taxon>Acariformes</taxon>
        <taxon>Sarcoptiformes</taxon>
        <taxon>Oribatida</taxon>
        <taxon>Brachypylina</taxon>
        <taxon>Oppioidea</taxon>
        <taxon>Oppiidae</taxon>
        <taxon>Medioppia</taxon>
    </lineage>
</organism>
<dbReference type="Pfam" id="PF00188">
    <property type="entry name" value="CAP"/>
    <property type="match status" value="1"/>
</dbReference>
<evidence type="ECO:0000259" key="1">
    <source>
        <dbReference type="SMART" id="SM00198"/>
    </source>
</evidence>
<dbReference type="OrthoDB" id="6433391at2759"/>
<feature type="domain" description="SCP" evidence="1">
    <location>
        <begin position="7"/>
        <end position="111"/>
    </location>
</feature>
<dbReference type="Gene3D" id="3.40.33.10">
    <property type="entry name" value="CAP"/>
    <property type="match status" value="1"/>
</dbReference>
<dbReference type="InterPro" id="IPR002413">
    <property type="entry name" value="V5_allergen-like"/>
</dbReference>
<dbReference type="InterPro" id="IPR018244">
    <property type="entry name" value="Allrgn_V5/Tpx1_CS"/>
</dbReference>
<dbReference type="PROSITE" id="PS01009">
    <property type="entry name" value="CRISP_1"/>
    <property type="match status" value="1"/>
</dbReference>
<dbReference type="PRINTS" id="PR00837">
    <property type="entry name" value="V5TPXLIKE"/>
</dbReference>
<dbReference type="EMBL" id="CAJPIZ010001704">
    <property type="protein sequence ID" value="CAG2103951.1"/>
    <property type="molecule type" value="Genomic_DNA"/>
</dbReference>
<dbReference type="AlphaFoldDB" id="A0A7R9PWM8"/>
<dbReference type="PANTHER" id="PTHR10334">
    <property type="entry name" value="CYSTEINE-RICH SECRETORY PROTEIN-RELATED"/>
    <property type="match status" value="1"/>
</dbReference>
<dbReference type="SMART" id="SM00198">
    <property type="entry name" value="SCP"/>
    <property type="match status" value="1"/>
</dbReference>
<evidence type="ECO:0000313" key="2">
    <source>
        <dbReference type="EMBL" id="CAD7623521.1"/>
    </source>
</evidence>
<dbReference type="PRINTS" id="PR00838">
    <property type="entry name" value="V5ALLERGEN"/>
</dbReference>
<evidence type="ECO:0000313" key="3">
    <source>
        <dbReference type="Proteomes" id="UP000759131"/>
    </source>
</evidence>
<dbReference type="Proteomes" id="UP000759131">
    <property type="component" value="Unassembled WGS sequence"/>
</dbReference>
<name>A0A7R9PWM8_9ACAR</name>
<dbReference type="GO" id="GO:0005576">
    <property type="term" value="C:extracellular region"/>
    <property type="evidence" value="ECO:0007669"/>
    <property type="project" value="InterPro"/>
</dbReference>
<dbReference type="InterPro" id="IPR014044">
    <property type="entry name" value="CAP_dom"/>
</dbReference>
<dbReference type="InterPro" id="IPR001283">
    <property type="entry name" value="CRISP-related"/>
</dbReference>